<evidence type="ECO:0000256" key="4">
    <source>
        <dbReference type="ARBA" id="ARBA00023136"/>
    </source>
</evidence>
<dbReference type="Proteomes" id="UP000078252">
    <property type="component" value="Unassembled WGS sequence"/>
</dbReference>
<dbReference type="GO" id="GO:0016020">
    <property type="term" value="C:membrane"/>
    <property type="evidence" value="ECO:0007669"/>
    <property type="project" value="UniProtKB-SubCell"/>
</dbReference>
<feature type="transmembrane region" description="Helical" evidence="5">
    <location>
        <begin position="144"/>
        <end position="167"/>
    </location>
</feature>
<evidence type="ECO:0000313" key="7">
    <source>
        <dbReference type="EMBL" id="KTR11531.1"/>
    </source>
</evidence>
<feature type="domain" description="ABC-2 type transporter transmembrane" evidence="6">
    <location>
        <begin position="29"/>
        <end position="341"/>
    </location>
</feature>
<dbReference type="STRING" id="33881.NS184_00900"/>
<comment type="caution">
    <text evidence="7">The sequence shown here is derived from an EMBL/GenBank/DDBJ whole genome shotgun (WGS) entry which is preliminary data.</text>
</comment>
<sequence length="363" mass="37559">MNGPSVSASFVSAVRLVSAREIQARVRSKAFIVSALILVVMVVASIVVAGVVGNATSDDRTPVAVAEGVSLPSSDGLDVTPTATTAAAERLVRSGDVDAAIVPSDDALGFQVVGLDSAPTGVVQALSVSPTVELLDPDALPEGLVYIVALAFGVVFFASAVTFGQSIAQSVVEEKSTRVVEILMAAIPARALLAGKVLGNSIMAFAQIVAVAIAATIALALTGQDNLFTLLGPSMLWFVGFFAIGFVLIASLFAASAVLVSRQEDVGSVTTPVMMLVMIPYVLIIVAYSNPTILGVMSYVPFSAAIGMPMRIFLGSVEWWEPVLSLLVLLASVVVVILVGARIYENALLRTGGRVKLSEAIRG</sequence>
<keyword evidence="3 5" id="KW-1133">Transmembrane helix</keyword>
<feature type="transmembrane region" description="Helical" evidence="5">
    <location>
        <begin position="266"/>
        <end position="287"/>
    </location>
</feature>
<comment type="subcellular location">
    <subcellularLocation>
        <location evidence="1">Membrane</location>
        <topology evidence="1">Multi-pass membrane protein</topology>
    </subcellularLocation>
</comment>
<evidence type="ECO:0000256" key="1">
    <source>
        <dbReference type="ARBA" id="ARBA00004141"/>
    </source>
</evidence>
<reference evidence="7 8" key="1">
    <citation type="journal article" date="2016" name="Front. Microbiol.">
        <title>Genomic Resource of Rice Seed Associated Bacteria.</title>
        <authorList>
            <person name="Midha S."/>
            <person name="Bansal K."/>
            <person name="Sharma S."/>
            <person name="Kumar N."/>
            <person name="Patil P.P."/>
            <person name="Chaudhry V."/>
            <person name="Patil P.B."/>
        </authorList>
    </citation>
    <scope>NUCLEOTIDE SEQUENCE [LARGE SCALE GENOMIC DNA]</scope>
    <source>
        <strain evidence="7 8">NS184</strain>
    </source>
</reference>
<keyword evidence="2 5" id="KW-0812">Transmembrane</keyword>
<feature type="transmembrane region" description="Helical" evidence="5">
    <location>
        <begin position="235"/>
        <end position="260"/>
    </location>
</feature>
<dbReference type="Pfam" id="PF12698">
    <property type="entry name" value="ABC2_membrane_3"/>
    <property type="match status" value="1"/>
</dbReference>
<accession>A0A175S1S9</accession>
<protein>
    <submittedName>
        <fullName evidence="7">Sodium ABC transporter permease</fullName>
    </submittedName>
</protein>
<keyword evidence="4 5" id="KW-0472">Membrane</keyword>
<dbReference type="EMBL" id="LDQC01000003">
    <property type="protein sequence ID" value="KTR11531.1"/>
    <property type="molecule type" value="Genomic_DNA"/>
</dbReference>
<feature type="transmembrane region" description="Helical" evidence="5">
    <location>
        <begin position="323"/>
        <end position="344"/>
    </location>
</feature>
<evidence type="ECO:0000256" key="5">
    <source>
        <dbReference type="SAM" id="Phobius"/>
    </source>
</evidence>
<dbReference type="AlphaFoldDB" id="A0A175S1S9"/>
<evidence type="ECO:0000313" key="8">
    <source>
        <dbReference type="Proteomes" id="UP000078252"/>
    </source>
</evidence>
<organism evidence="7 8">
    <name type="scientific">Curtobacterium luteum</name>
    <dbReference type="NCBI Taxonomy" id="33881"/>
    <lineage>
        <taxon>Bacteria</taxon>
        <taxon>Bacillati</taxon>
        <taxon>Actinomycetota</taxon>
        <taxon>Actinomycetes</taxon>
        <taxon>Micrococcales</taxon>
        <taxon>Microbacteriaceae</taxon>
        <taxon>Curtobacterium</taxon>
    </lineage>
</organism>
<evidence type="ECO:0000256" key="2">
    <source>
        <dbReference type="ARBA" id="ARBA00022692"/>
    </source>
</evidence>
<evidence type="ECO:0000259" key="6">
    <source>
        <dbReference type="Pfam" id="PF12698"/>
    </source>
</evidence>
<name>A0A175S1S9_9MICO</name>
<feature type="transmembrane region" description="Helical" evidence="5">
    <location>
        <begin position="30"/>
        <end position="52"/>
    </location>
</feature>
<dbReference type="InterPro" id="IPR013525">
    <property type="entry name" value="ABC2_TM"/>
</dbReference>
<feature type="transmembrane region" description="Helical" evidence="5">
    <location>
        <begin position="204"/>
        <end position="223"/>
    </location>
</feature>
<dbReference type="GO" id="GO:0140359">
    <property type="term" value="F:ABC-type transporter activity"/>
    <property type="evidence" value="ECO:0007669"/>
    <property type="project" value="InterPro"/>
</dbReference>
<proteinExistence type="predicted"/>
<gene>
    <name evidence="7" type="ORF">NS184_00900</name>
</gene>
<dbReference type="PATRIC" id="fig|33881.3.peg.1416"/>
<evidence type="ECO:0000256" key="3">
    <source>
        <dbReference type="ARBA" id="ARBA00022989"/>
    </source>
</evidence>
<feature type="transmembrane region" description="Helical" evidence="5">
    <location>
        <begin position="299"/>
        <end position="317"/>
    </location>
</feature>